<feature type="compositionally biased region" description="Basic and acidic residues" evidence="1">
    <location>
        <begin position="181"/>
        <end position="194"/>
    </location>
</feature>
<dbReference type="AlphaFoldDB" id="A0A6S7K8W1"/>
<evidence type="ECO:0000256" key="1">
    <source>
        <dbReference type="SAM" id="MobiDB-lite"/>
    </source>
</evidence>
<feature type="compositionally biased region" description="Basic and acidic residues" evidence="1">
    <location>
        <begin position="110"/>
        <end position="127"/>
    </location>
</feature>
<feature type="compositionally biased region" description="Acidic residues" evidence="1">
    <location>
        <begin position="159"/>
        <end position="174"/>
    </location>
</feature>
<protein>
    <submittedName>
        <fullName evidence="2">Uncharacterized protein</fullName>
    </submittedName>
</protein>
<accession>A0A6S7K8W1</accession>
<feature type="compositionally biased region" description="Polar residues" evidence="1">
    <location>
        <begin position="66"/>
        <end position="77"/>
    </location>
</feature>
<feature type="region of interest" description="Disordered" evidence="1">
    <location>
        <begin position="51"/>
        <end position="194"/>
    </location>
</feature>
<reference evidence="2" key="1">
    <citation type="submission" date="2020-04" db="EMBL/GenBank/DDBJ databases">
        <authorList>
            <person name="Alioto T."/>
            <person name="Alioto T."/>
            <person name="Gomez Garrido J."/>
        </authorList>
    </citation>
    <scope>NUCLEOTIDE SEQUENCE</scope>
    <source>
        <strain evidence="2">A484AB</strain>
    </source>
</reference>
<dbReference type="EMBL" id="CACRXK020012873">
    <property type="protein sequence ID" value="CAB4024162.1"/>
    <property type="molecule type" value="Genomic_DNA"/>
</dbReference>
<evidence type="ECO:0000313" key="2">
    <source>
        <dbReference type="EMBL" id="CAB4024162.1"/>
    </source>
</evidence>
<organism evidence="2 3">
    <name type="scientific">Paramuricea clavata</name>
    <name type="common">Red gorgonian</name>
    <name type="synonym">Violescent sea-whip</name>
    <dbReference type="NCBI Taxonomy" id="317549"/>
    <lineage>
        <taxon>Eukaryota</taxon>
        <taxon>Metazoa</taxon>
        <taxon>Cnidaria</taxon>
        <taxon>Anthozoa</taxon>
        <taxon>Octocorallia</taxon>
        <taxon>Malacalcyonacea</taxon>
        <taxon>Plexauridae</taxon>
        <taxon>Paramuricea</taxon>
    </lineage>
</organism>
<evidence type="ECO:0000313" key="3">
    <source>
        <dbReference type="Proteomes" id="UP001152795"/>
    </source>
</evidence>
<sequence>KIKELSLQQFEQLAAAILKRQEQIKKENDAAVASIQTEPGIVTRTISIQEGSQWVQDVETKRDSPRSMQQELSTDVETNGDEGNVLSLAEQQQEFYEDAQDPDADDDTGDGDKEINSKENSTGRDDSVDGPTDNGQSDAIDEANEEIEREQETGNTIDAGEDEDCGGDSGDDEAVAAVTDDQPKSDNVSRESAADKDRPYTVKYFKTARDIDFKQCTVYGYVFNEEMGDTYNRLWKEVKNGHHKKVVMIANSIHADAPCGWLFKDAKTHWHIIVWFEHSKPTDTSFHRSLLIDMDIKGKNWDGEIRRTERS</sequence>
<keyword evidence="3" id="KW-1185">Reference proteome</keyword>
<comment type="caution">
    <text evidence="2">The sequence shown here is derived from an EMBL/GenBank/DDBJ whole genome shotgun (WGS) entry which is preliminary data.</text>
</comment>
<gene>
    <name evidence="2" type="ORF">PACLA_8A080231</name>
</gene>
<dbReference type="Proteomes" id="UP001152795">
    <property type="component" value="Unassembled WGS sequence"/>
</dbReference>
<feature type="compositionally biased region" description="Acidic residues" evidence="1">
    <location>
        <begin position="95"/>
        <end position="109"/>
    </location>
</feature>
<name>A0A6S7K8W1_PARCT</name>
<feature type="compositionally biased region" description="Acidic residues" evidence="1">
    <location>
        <begin position="139"/>
        <end position="149"/>
    </location>
</feature>
<feature type="non-terminal residue" evidence="2">
    <location>
        <position position="1"/>
    </location>
</feature>
<proteinExistence type="predicted"/>